<name>A0AB34PMN7_CANAX</name>
<feature type="active site" description="Acyl-ester intermediate" evidence="5">
    <location>
        <position position="258"/>
    </location>
</feature>
<dbReference type="SUPFAM" id="SSF75304">
    <property type="entry name" value="Amidase signature (AS) enzymes"/>
    <property type="match status" value="1"/>
</dbReference>
<accession>A0AB34PMN7</accession>
<reference evidence="8 9" key="1">
    <citation type="submission" date="2013-12" db="EMBL/GenBank/DDBJ databases">
        <title>The Genome Sequence of Candida albicans P78048.</title>
        <authorList>
            <consortium name="The Broad Institute Genome Sequencing Platform"/>
            <consortium name="The Broad Institute Genome Sequencing Center for Infectious Disease"/>
            <person name="Cuomo C."/>
            <person name="Bennett R."/>
            <person name="Hirakawa M."/>
            <person name="Noverr M."/>
            <person name="Mitchell A."/>
            <person name="Young S.K."/>
            <person name="Zeng Q."/>
            <person name="Gargeya S."/>
            <person name="Fitzgerald M."/>
            <person name="Abouelleil A."/>
            <person name="Alvarado L."/>
            <person name="Berlin A.M."/>
            <person name="Chapman S.B."/>
            <person name="Dewar J."/>
            <person name="Goldberg J."/>
            <person name="Griggs A."/>
            <person name="Gujja S."/>
            <person name="Hansen M."/>
            <person name="Howarth C."/>
            <person name="Imamovic A."/>
            <person name="Larimer J."/>
            <person name="McCowan C."/>
            <person name="Murphy C."/>
            <person name="Pearson M."/>
            <person name="Priest M."/>
            <person name="Roberts A."/>
            <person name="Saif S."/>
            <person name="Shea T."/>
            <person name="Sykes S."/>
            <person name="Wortman J."/>
            <person name="Nusbaum C."/>
            <person name="Birren B."/>
        </authorList>
    </citation>
    <scope>NUCLEOTIDE SEQUENCE [LARGE SCALE GENOMIC DNA]</scope>
    <source>
        <strain evidence="8 9">P78048</strain>
    </source>
</reference>
<evidence type="ECO:0000259" key="7">
    <source>
        <dbReference type="Pfam" id="PF01425"/>
    </source>
</evidence>
<feature type="domain" description="Amidase" evidence="7">
    <location>
        <begin position="103"/>
        <end position="561"/>
    </location>
</feature>
<organism evidence="8 9">
    <name type="scientific">Candida albicans P78048</name>
    <dbReference type="NCBI Taxonomy" id="1094989"/>
    <lineage>
        <taxon>Eukaryota</taxon>
        <taxon>Fungi</taxon>
        <taxon>Dikarya</taxon>
        <taxon>Ascomycota</taxon>
        <taxon>Saccharomycotina</taxon>
        <taxon>Pichiomycetes</taxon>
        <taxon>Debaryomycetaceae</taxon>
        <taxon>Candida/Lodderomyces clade</taxon>
        <taxon>Candida</taxon>
    </lineage>
</organism>
<dbReference type="PANTHER" id="PTHR46072:SF4">
    <property type="entry name" value="AMIDASE C550.07-RELATED"/>
    <property type="match status" value="1"/>
</dbReference>
<sequence>MSDSLFYSLLTKDPLDNYEDSEKYTKYWLPKVEQYRLNLANSTPQKLLIELPQSLDILTNNQFNAVDYLYSQKLLSEKEFEITDTPGTLLVKKMASKEYTAVEVFKAFAKRAIIAHQFTNCAVDIFIEEGLKQAQERDEYLQKNDKLVGPLHGIPITLKEHICIRGKIAHGGYVAMIDNIPKKDAITTQILSQLGAVFYMRTNEPQALLHLDSGNNITGFTKNPYNLLLSSGGSSSGEGAVVSFGGSVLGVGSDIGGSIRSPAAFSGCHGLRPSTRRISARGIAGGADGQESVPSVIGPLARSIDDLELWMKSYINDGKPWNFDPWCLPIPWRDMSPPKINQLTIAVVRDDGVVRVSPPIRRALDIVVEKLQNEGAKIIELTTTTHPLTNSKLAYDCATKLSNADGNHSMCQLFSQSGEPLKKLTKWYLNLGDGAKHYTVAENRELNRLRDTLREEYSDFMVENKVDVILGPAYNNVAPHREKVYNESYTLIYNLLDFPALVFQTGLFQDPEIDRWNESDLQYEYRSGMEELENDSYKPDECCGAPIALQIAGRRYFDEEVVAAGKSIVEFLGVDLLKR</sequence>
<dbReference type="InterPro" id="IPR020556">
    <property type="entry name" value="Amidase_CS"/>
</dbReference>
<comment type="similarity">
    <text evidence="2">Belongs to the amidase family.</text>
</comment>
<dbReference type="PANTHER" id="PTHR46072">
    <property type="entry name" value="AMIDASE-RELATED-RELATED"/>
    <property type="match status" value="1"/>
</dbReference>
<dbReference type="AlphaFoldDB" id="A0AB34PMN7"/>
<dbReference type="PROSITE" id="PS00571">
    <property type="entry name" value="AMIDASES"/>
    <property type="match status" value="1"/>
</dbReference>
<evidence type="ECO:0000256" key="4">
    <source>
        <dbReference type="ARBA" id="ARBA00022801"/>
    </source>
</evidence>
<dbReference type="GO" id="GO:0004040">
    <property type="term" value="F:amidase activity"/>
    <property type="evidence" value="ECO:0007669"/>
    <property type="project" value="UniProtKB-EC"/>
</dbReference>
<comment type="caution">
    <text evidence="8">The sequence shown here is derived from an EMBL/GenBank/DDBJ whole genome shotgun (WGS) entry which is preliminary data.</text>
</comment>
<evidence type="ECO:0000256" key="5">
    <source>
        <dbReference type="PIRSR" id="PIRSR001221-1"/>
    </source>
</evidence>
<dbReference type="Pfam" id="PF01425">
    <property type="entry name" value="Amidase"/>
    <property type="match status" value="1"/>
</dbReference>
<evidence type="ECO:0000313" key="9">
    <source>
        <dbReference type="Proteomes" id="UP000030161"/>
    </source>
</evidence>
<feature type="active site" description="Charge relay system" evidence="5">
    <location>
        <position position="159"/>
    </location>
</feature>
<dbReference type="PIRSF" id="PIRSF001221">
    <property type="entry name" value="Amidase_fungi"/>
    <property type="match status" value="1"/>
</dbReference>
<dbReference type="Gene3D" id="3.90.1300.10">
    <property type="entry name" value="Amidase signature (AS) domain"/>
    <property type="match status" value="1"/>
</dbReference>
<evidence type="ECO:0000256" key="2">
    <source>
        <dbReference type="ARBA" id="ARBA00009199"/>
    </source>
</evidence>
<evidence type="ECO:0000313" key="8">
    <source>
        <dbReference type="EMBL" id="KGR05135.1"/>
    </source>
</evidence>
<dbReference type="EMBL" id="AJIX01000040">
    <property type="protein sequence ID" value="KGR05135.1"/>
    <property type="molecule type" value="Genomic_DNA"/>
</dbReference>
<keyword evidence="4" id="KW-0378">Hydrolase</keyword>
<feature type="active site" description="Charge relay system" evidence="5">
    <location>
        <position position="234"/>
    </location>
</feature>
<comment type="catalytic activity">
    <reaction evidence="1">
        <text>a monocarboxylic acid amide + H2O = a monocarboxylate + NH4(+)</text>
        <dbReference type="Rhea" id="RHEA:12020"/>
        <dbReference type="ChEBI" id="CHEBI:15377"/>
        <dbReference type="ChEBI" id="CHEBI:28938"/>
        <dbReference type="ChEBI" id="CHEBI:35757"/>
        <dbReference type="ChEBI" id="CHEBI:83628"/>
        <dbReference type="EC" id="3.5.1.4"/>
    </reaction>
</comment>
<dbReference type="InterPro" id="IPR023631">
    <property type="entry name" value="Amidase_dom"/>
</dbReference>
<feature type="binding site" evidence="6">
    <location>
        <begin position="255"/>
        <end position="258"/>
    </location>
    <ligand>
        <name>substrate</name>
    </ligand>
</feature>
<dbReference type="EC" id="3.5.1.4" evidence="3"/>
<gene>
    <name evidence="8" type="ORF">MG3_05130</name>
</gene>
<protein>
    <recommendedName>
        <fullName evidence="3">amidase</fullName>
        <ecNumber evidence="3">3.5.1.4</ecNumber>
    </recommendedName>
</protein>
<dbReference type="InterPro" id="IPR036928">
    <property type="entry name" value="AS_sf"/>
</dbReference>
<proteinExistence type="inferred from homology"/>
<dbReference type="Proteomes" id="UP000030161">
    <property type="component" value="Unassembled WGS sequence"/>
</dbReference>
<evidence type="ECO:0000256" key="6">
    <source>
        <dbReference type="PIRSR" id="PIRSR001221-2"/>
    </source>
</evidence>
<evidence type="ECO:0000256" key="1">
    <source>
        <dbReference type="ARBA" id="ARBA00001311"/>
    </source>
</evidence>
<evidence type="ECO:0000256" key="3">
    <source>
        <dbReference type="ARBA" id="ARBA00012922"/>
    </source>
</evidence>
<feature type="binding site" evidence="6">
    <location>
        <position position="208"/>
    </location>
    <ligand>
        <name>substrate</name>
    </ligand>
</feature>
<feature type="binding site" evidence="6">
    <location>
        <position position="234"/>
    </location>
    <ligand>
        <name>substrate</name>
    </ligand>
</feature>
<dbReference type="SMR" id="A0AB34PMN7"/>